<comment type="subcellular location">
    <subcellularLocation>
        <location evidence="9">Cytoplasm</location>
    </subcellularLocation>
</comment>
<feature type="compositionally biased region" description="Polar residues" evidence="10">
    <location>
        <begin position="111"/>
        <end position="122"/>
    </location>
</feature>
<keyword evidence="7 9" id="KW-0788">Thiol protease</keyword>
<evidence type="ECO:0000256" key="7">
    <source>
        <dbReference type="ARBA" id="ARBA00022807"/>
    </source>
</evidence>
<keyword evidence="6 9" id="KW-0378">Hydrolase</keyword>
<evidence type="ECO:0000256" key="2">
    <source>
        <dbReference type="ARBA" id="ARBA00022670"/>
    </source>
</evidence>
<dbReference type="PROSITE" id="PS50802">
    <property type="entry name" value="OTU"/>
    <property type="match status" value="1"/>
</dbReference>
<dbReference type="PROSITE" id="PS50330">
    <property type="entry name" value="UIM"/>
    <property type="match status" value="1"/>
</dbReference>
<comment type="function">
    <text evidence="9">Hydrolase that can remove conjugated ubiquitin from proteins and may therefore play an important regulatory role at the level of protein turnover by preventing degradation.</text>
</comment>
<dbReference type="InterPro" id="IPR003903">
    <property type="entry name" value="UIM_dom"/>
</dbReference>
<evidence type="ECO:0000256" key="1">
    <source>
        <dbReference type="ARBA" id="ARBA00000707"/>
    </source>
</evidence>
<comment type="caution">
    <text evidence="12">The sequence shown here is derived from an EMBL/GenBank/DDBJ whole genome shotgun (WGS) entry which is preliminary data.</text>
</comment>
<dbReference type="SUPFAM" id="SSF54001">
    <property type="entry name" value="Cysteine proteinases"/>
    <property type="match status" value="1"/>
</dbReference>
<evidence type="ECO:0000256" key="3">
    <source>
        <dbReference type="ARBA" id="ARBA00022723"/>
    </source>
</evidence>
<name>A0ABQ5SAA1_9CHLO</name>
<dbReference type="Pfam" id="PF24560">
    <property type="entry name" value="zf-C2H2_OTU1_C"/>
    <property type="match status" value="1"/>
</dbReference>
<dbReference type="InterPro" id="IPR003323">
    <property type="entry name" value="OTU_dom"/>
</dbReference>
<keyword evidence="2" id="KW-0645">Protease</keyword>
<dbReference type="PANTHER" id="PTHR13312">
    <property type="entry name" value="HIV-INDUCED PROTEIN-7-LIKE PROTEASE"/>
    <property type="match status" value="1"/>
</dbReference>
<dbReference type="InterPro" id="IPR057766">
    <property type="entry name" value="Znf-C2H2_OTU1-like_C"/>
</dbReference>
<evidence type="ECO:0000313" key="13">
    <source>
        <dbReference type="Proteomes" id="UP001165090"/>
    </source>
</evidence>
<keyword evidence="5 9" id="KW-0833">Ubl conjugation pathway</keyword>
<dbReference type="Gene3D" id="3.10.20.90">
    <property type="entry name" value="Phosphatidylinositol 3-kinase Catalytic Subunit, Chain A, domain 1"/>
    <property type="match status" value="1"/>
</dbReference>
<dbReference type="InterPro" id="IPR038765">
    <property type="entry name" value="Papain-like_cys_pep_sf"/>
</dbReference>
<feature type="region of interest" description="Disordered" evidence="10">
    <location>
        <begin position="154"/>
        <end position="202"/>
    </location>
</feature>
<dbReference type="Pfam" id="PF21403">
    <property type="entry name" value="OTU1_UBXL"/>
    <property type="match status" value="1"/>
</dbReference>
<dbReference type="CDD" id="cd22793">
    <property type="entry name" value="OTU_plant_OTU1_2-like"/>
    <property type="match status" value="1"/>
</dbReference>
<gene>
    <name evidence="12" type="ORF">VaNZ11_010845</name>
</gene>
<organism evidence="12 13">
    <name type="scientific">Volvox africanus</name>
    <dbReference type="NCBI Taxonomy" id="51714"/>
    <lineage>
        <taxon>Eukaryota</taxon>
        <taxon>Viridiplantae</taxon>
        <taxon>Chlorophyta</taxon>
        <taxon>core chlorophytes</taxon>
        <taxon>Chlorophyceae</taxon>
        <taxon>CS clade</taxon>
        <taxon>Chlamydomonadales</taxon>
        <taxon>Volvocaceae</taxon>
        <taxon>Volvox</taxon>
    </lineage>
</organism>
<feature type="domain" description="OTU" evidence="11">
    <location>
        <begin position="208"/>
        <end position="330"/>
    </location>
</feature>
<dbReference type="Proteomes" id="UP001165090">
    <property type="component" value="Unassembled WGS sequence"/>
</dbReference>
<protein>
    <recommendedName>
        <fullName evidence="9">Ubiquitin thioesterase OTU</fullName>
        <ecNumber evidence="9">3.4.19.12</ecNumber>
    </recommendedName>
</protein>
<evidence type="ECO:0000256" key="8">
    <source>
        <dbReference type="ARBA" id="ARBA00022833"/>
    </source>
</evidence>
<dbReference type="PANTHER" id="PTHR13312:SF0">
    <property type="entry name" value="UBIQUITIN THIOESTERASE OTU1"/>
    <property type="match status" value="1"/>
</dbReference>
<evidence type="ECO:0000259" key="11">
    <source>
        <dbReference type="PROSITE" id="PS50802"/>
    </source>
</evidence>
<evidence type="ECO:0000313" key="12">
    <source>
        <dbReference type="EMBL" id="GLI66858.1"/>
    </source>
</evidence>
<keyword evidence="13" id="KW-1185">Reference proteome</keyword>
<accession>A0ABQ5SAA1</accession>
<dbReference type="Pfam" id="PF02809">
    <property type="entry name" value="UIM"/>
    <property type="match status" value="1"/>
</dbReference>
<dbReference type="InterPro" id="IPR048857">
    <property type="entry name" value="OTU1_Ubl"/>
</dbReference>
<dbReference type="Pfam" id="PF02338">
    <property type="entry name" value="OTU"/>
    <property type="match status" value="1"/>
</dbReference>
<proteinExistence type="predicted"/>
<keyword evidence="9" id="KW-0963">Cytoplasm</keyword>
<feature type="compositionally biased region" description="Low complexity" evidence="10">
    <location>
        <begin position="79"/>
        <end position="107"/>
    </location>
</feature>
<reference evidence="12 13" key="1">
    <citation type="journal article" date="2023" name="IScience">
        <title>Expanded male sex-determining region conserved during the evolution of homothallism in the green alga Volvox.</title>
        <authorList>
            <person name="Yamamoto K."/>
            <person name="Matsuzaki R."/>
            <person name="Mahakham W."/>
            <person name="Heman W."/>
            <person name="Sekimoto H."/>
            <person name="Kawachi M."/>
            <person name="Minakuchi Y."/>
            <person name="Toyoda A."/>
            <person name="Nozaki H."/>
        </authorList>
    </citation>
    <scope>NUCLEOTIDE SEQUENCE [LARGE SCALE GENOMIC DNA]</scope>
    <source>
        <strain evidence="12 13">NIES-4468</strain>
    </source>
</reference>
<feature type="compositionally biased region" description="Low complexity" evidence="10">
    <location>
        <begin position="154"/>
        <end position="172"/>
    </location>
</feature>
<evidence type="ECO:0000256" key="9">
    <source>
        <dbReference type="RuleBase" id="RU367104"/>
    </source>
</evidence>
<keyword evidence="4" id="KW-0863">Zinc-finger</keyword>
<evidence type="ECO:0000256" key="10">
    <source>
        <dbReference type="SAM" id="MobiDB-lite"/>
    </source>
</evidence>
<evidence type="ECO:0000256" key="6">
    <source>
        <dbReference type="ARBA" id="ARBA00022801"/>
    </source>
</evidence>
<dbReference type="EC" id="3.4.19.12" evidence="9"/>
<comment type="catalytic activity">
    <reaction evidence="1 9">
        <text>Thiol-dependent hydrolysis of ester, thioester, amide, peptide and isopeptide bonds formed by the C-terminal Gly of ubiquitin (a 76-residue protein attached to proteins as an intracellular targeting signal).</text>
        <dbReference type="EC" id="3.4.19.12"/>
    </reaction>
</comment>
<sequence>MSLTLRCRGPSGQCTLSGVDPGMSTQAFLDLLSEKTGVSSGTIEILTGFPPKAIQIPTDGTVFSLSLANGDTLTVRQSSTATATAAAPAPQAPPSGSAVGALSSSGAQLQDVPQGSATSTAATMHGDPLPYMDEDEMLARAIAASLEGAEAAAGLVDGSAGRSSQQRQQQQRGAEDEGVSGRAVSNAPAGGATAPQSALVPGGEGSCVVRRVIDSDNSCLFNAVGYVMDRSRTRADDLRKVVAQVVANDPFTFNDGFLGKNVNEYCSWIQQKDKWGGAIELFILSQHYGREIAAFDIQTKRCDVYGQDKGYEERALLMYDGLHYDAMAVAAFEGAPEELDVTMFRPGGRDGGAIMAAAEKLVAATHAARQFTDRANFGLRCGVCQMGLKGEREAVEHAKATGHSNFAEY</sequence>
<dbReference type="EMBL" id="BSDZ01000044">
    <property type="protein sequence ID" value="GLI66858.1"/>
    <property type="molecule type" value="Genomic_DNA"/>
</dbReference>
<evidence type="ECO:0000256" key="4">
    <source>
        <dbReference type="ARBA" id="ARBA00022771"/>
    </source>
</evidence>
<dbReference type="SMART" id="SM00726">
    <property type="entry name" value="UIM"/>
    <property type="match status" value="1"/>
</dbReference>
<dbReference type="Gene3D" id="3.90.70.80">
    <property type="match status" value="1"/>
</dbReference>
<feature type="region of interest" description="Disordered" evidence="10">
    <location>
        <begin position="79"/>
        <end position="131"/>
    </location>
</feature>
<evidence type="ECO:0000256" key="5">
    <source>
        <dbReference type="ARBA" id="ARBA00022786"/>
    </source>
</evidence>
<keyword evidence="3" id="KW-0479">Metal-binding</keyword>
<keyword evidence="8" id="KW-0862">Zinc</keyword>